<reference evidence="6 7" key="1">
    <citation type="submission" date="2019-03" db="EMBL/GenBank/DDBJ databases">
        <title>Genomic Encyclopedia of Archaeal and Bacterial Type Strains, Phase II (KMG-II): from individual species to whole genera.</title>
        <authorList>
            <person name="Goeker M."/>
        </authorList>
    </citation>
    <scope>NUCLEOTIDE SEQUENCE [LARGE SCALE GENOMIC DNA]</scope>
    <source>
        <strain evidence="6 7">DSM 45499</strain>
    </source>
</reference>
<name>A0A4R7VDG7_9PSEU</name>
<dbReference type="NCBIfam" id="TIGR01575">
    <property type="entry name" value="rimI"/>
    <property type="match status" value="1"/>
</dbReference>
<comment type="caution">
    <text evidence="6">The sequence shown here is derived from an EMBL/GenBank/DDBJ whole genome shotgun (WGS) entry which is preliminary data.</text>
</comment>
<dbReference type="SUPFAM" id="SSF55729">
    <property type="entry name" value="Acyl-CoA N-acyltransferases (Nat)"/>
    <property type="match status" value="1"/>
</dbReference>
<keyword evidence="7" id="KW-1185">Reference proteome</keyword>
<protein>
    <submittedName>
        <fullName evidence="6">Ribosomal-protein-alanine N-acetyltransferase</fullName>
    </submittedName>
</protein>
<dbReference type="PANTHER" id="PTHR43420:SF44">
    <property type="entry name" value="ACETYLTRANSFERASE YPEA"/>
    <property type="match status" value="1"/>
</dbReference>
<evidence type="ECO:0000313" key="6">
    <source>
        <dbReference type="EMBL" id="TDV47193.1"/>
    </source>
</evidence>
<dbReference type="PROSITE" id="PS51186">
    <property type="entry name" value="GNAT"/>
    <property type="match status" value="1"/>
</dbReference>
<sequence length="157" mass="17026">MTFRLAPLRRTDLARCAELETILFPGDDPWRESAFLAELTAGHHYVGAYTDGGLVGYAGLSVRGRPGDAEASVHTIGVDPAWQGKGIGRALLEALLARADESAAPVYLEVRTDNAAAIGLYEAHGFTRIGFRRRYYWPSGADAYTMARPARVAEEAT</sequence>
<gene>
    <name evidence="6" type="ORF">CLV71_110377</name>
</gene>
<dbReference type="CDD" id="cd04301">
    <property type="entry name" value="NAT_SF"/>
    <property type="match status" value="1"/>
</dbReference>
<dbReference type="InterPro" id="IPR050680">
    <property type="entry name" value="YpeA/RimI_acetyltransf"/>
</dbReference>
<dbReference type="Gene3D" id="3.40.630.30">
    <property type="match status" value="1"/>
</dbReference>
<dbReference type="OrthoDB" id="529907at2"/>
<dbReference type="InterPro" id="IPR006464">
    <property type="entry name" value="AcTrfase_RimI/Ard1"/>
</dbReference>
<keyword evidence="3 6" id="KW-0808">Transferase</keyword>
<dbReference type="EMBL" id="SOCP01000010">
    <property type="protein sequence ID" value="TDV47193.1"/>
    <property type="molecule type" value="Genomic_DNA"/>
</dbReference>
<keyword evidence="4" id="KW-0012">Acyltransferase</keyword>
<dbReference type="PANTHER" id="PTHR43420">
    <property type="entry name" value="ACETYLTRANSFERASE"/>
    <property type="match status" value="1"/>
</dbReference>
<dbReference type="AlphaFoldDB" id="A0A4R7VDG7"/>
<comment type="similarity">
    <text evidence="1">Belongs to the acetyltransferase family. RimI subfamily.</text>
</comment>
<dbReference type="Proteomes" id="UP000294927">
    <property type="component" value="Unassembled WGS sequence"/>
</dbReference>
<evidence type="ECO:0000256" key="1">
    <source>
        <dbReference type="ARBA" id="ARBA00005395"/>
    </source>
</evidence>
<dbReference type="InterPro" id="IPR000182">
    <property type="entry name" value="GNAT_dom"/>
</dbReference>
<keyword evidence="2" id="KW-0963">Cytoplasm</keyword>
<evidence type="ECO:0000259" key="5">
    <source>
        <dbReference type="PROSITE" id="PS51186"/>
    </source>
</evidence>
<evidence type="ECO:0000313" key="7">
    <source>
        <dbReference type="Proteomes" id="UP000294927"/>
    </source>
</evidence>
<evidence type="ECO:0000256" key="2">
    <source>
        <dbReference type="ARBA" id="ARBA00022490"/>
    </source>
</evidence>
<accession>A0A4R7VDG7</accession>
<feature type="domain" description="N-acetyltransferase" evidence="5">
    <location>
        <begin position="1"/>
        <end position="151"/>
    </location>
</feature>
<dbReference type="RefSeq" id="WP_133905676.1">
    <property type="nucleotide sequence ID" value="NZ_SOCP01000010.1"/>
</dbReference>
<organism evidence="6 7">
    <name type="scientific">Actinophytocola oryzae</name>
    <dbReference type="NCBI Taxonomy" id="502181"/>
    <lineage>
        <taxon>Bacteria</taxon>
        <taxon>Bacillati</taxon>
        <taxon>Actinomycetota</taxon>
        <taxon>Actinomycetes</taxon>
        <taxon>Pseudonocardiales</taxon>
        <taxon>Pseudonocardiaceae</taxon>
    </lineage>
</organism>
<evidence type="ECO:0000256" key="4">
    <source>
        <dbReference type="ARBA" id="ARBA00023315"/>
    </source>
</evidence>
<evidence type="ECO:0000256" key="3">
    <source>
        <dbReference type="ARBA" id="ARBA00022679"/>
    </source>
</evidence>
<dbReference type="Pfam" id="PF00583">
    <property type="entry name" value="Acetyltransf_1"/>
    <property type="match status" value="1"/>
</dbReference>
<dbReference type="InterPro" id="IPR016181">
    <property type="entry name" value="Acyl_CoA_acyltransferase"/>
</dbReference>
<dbReference type="GO" id="GO:0008080">
    <property type="term" value="F:N-acetyltransferase activity"/>
    <property type="evidence" value="ECO:0007669"/>
    <property type="project" value="InterPro"/>
</dbReference>
<proteinExistence type="inferred from homology"/>